<evidence type="ECO:0000259" key="3">
    <source>
        <dbReference type="Pfam" id="PF00766"/>
    </source>
</evidence>
<dbReference type="RefSeq" id="WP_092211479.1">
    <property type="nucleotide sequence ID" value="NZ_FMUX01000011.1"/>
</dbReference>
<feature type="domain" description="Electron transfer flavoprotein alpha/beta-subunit N-terminal" evidence="4">
    <location>
        <begin position="10"/>
        <end position="171"/>
    </location>
</feature>
<dbReference type="PANTHER" id="PTHR43153:SF1">
    <property type="entry name" value="ELECTRON TRANSFER FLAVOPROTEIN SUBUNIT ALPHA, MITOCHONDRIAL"/>
    <property type="match status" value="1"/>
</dbReference>
<dbReference type="OrthoDB" id="9770286at2"/>
<keyword evidence="6" id="KW-1185">Reference proteome</keyword>
<dbReference type="PANTHER" id="PTHR43153">
    <property type="entry name" value="ELECTRON TRANSFER FLAVOPROTEIN ALPHA"/>
    <property type="match status" value="1"/>
</dbReference>
<protein>
    <submittedName>
        <fullName evidence="5">Electron transfer flavoprotein alpha subunit apoprotein</fullName>
    </submittedName>
</protein>
<dbReference type="STRING" id="419481.SAMN05216233_1111"/>
<dbReference type="Pfam" id="PF01012">
    <property type="entry name" value="ETF"/>
    <property type="match status" value="1"/>
</dbReference>
<gene>
    <name evidence="5" type="ORF">SAMN05216233_1111</name>
</gene>
<feature type="domain" description="Electron transfer flavoprotein alpha subunit C-terminal" evidence="3">
    <location>
        <begin position="194"/>
        <end position="273"/>
    </location>
</feature>
<name>A0A1G5GMP3_9BACT</name>
<evidence type="ECO:0000259" key="4">
    <source>
        <dbReference type="Pfam" id="PF01012"/>
    </source>
</evidence>
<sequence>MITLIIDISGNHLPAVSMELAALALRLNKTNKSGITALVYGKEAALGARQFAEASGIKTLGLVCTPEEHSAMAVATALKDVLSAEAARYLLLPHTPWAMEVAPALAVVLGLPTISCVTEYDTETATFFRSAGGGTSRLHTKAPQGGVVTLQPGAISPAPEADAPGTVTVRPLPVPPGAVRIQSTSAREKGSAALAGARVVVSVGRGIKAREHLPLFHRFADALPGAAKACSRPLVDMGWMPYPCQVGITGTSVSADLYIALGISGSTQHLAGIPQSTTVVSVNQDPDAAIHAVSDLIIEADLLPFMEATLVLMAEK</sequence>
<keyword evidence="2" id="KW-0249">Electron transport</keyword>
<keyword evidence="2" id="KW-0813">Transport</keyword>
<dbReference type="SUPFAM" id="SSF52467">
    <property type="entry name" value="DHS-like NAD/FAD-binding domain"/>
    <property type="match status" value="1"/>
</dbReference>
<dbReference type="EMBL" id="FMUX01000011">
    <property type="protein sequence ID" value="SCY52637.1"/>
    <property type="molecule type" value="Genomic_DNA"/>
</dbReference>
<dbReference type="InterPro" id="IPR014730">
    <property type="entry name" value="ETF_a/b_N"/>
</dbReference>
<reference evidence="5 6" key="1">
    <citation type="submission" date="2016-10" db="EMBL/GenBank/DDBJ databases">
        <authorList>
            <person name="de Groot N.N."/>
        </authorList>
    </citation>
    <scope>NUCLEOTIDE SEQUENCE [LARGE SCALE GENOMIC DNA]</scope>
    <source>
        <strain evidence="5 6">AA1</strain>
    </source>
</reference>
<proteinExistence type="inferred from homology"/>
<dbReference type="GO" id="GO:0033539">
    <property type="term" value="P:fatty acid beta-oxidation using acyl-CoA dehydrogenase"/>
    <property type="evidence" value="ECO:0007669"/>
    <property type="project" value="TreeGrafter"/>
</dbReference>
<accession>A0A1G5GMP3</accession>
<evidence type="ECO:0000256" key="1">
    <source>
        <dbReference type="ARBA" id="ARBA00005817"/>
    </source>
</evidence>
<dbReference type="GO" id="GO:0009055">
    <property type="term" value="F:electron transfer activity"/>
    <property type="evidence" value="ECO:0007669"/>
    <property type="project" value="InterPro"/>
</dbReference>
<dbReference type="InterPro" id="IPR014731">
    <property type="entry name" value="ETF_asu_C"/>
</dbReference>
<dbReference type="Pfam" id="PF00766">
    <property type="entry name" value="ETF_alpha"/>
    <property type="match status" value="1"/>
</dbReference>
<dbReference type="Gene3D" id="3.40.50.1220">
    <property type="entry name" value="TPP-binding domain"/>
    <property type="match status" value="1"/>
</dbReference>
<dbReference type="Gene3D" id="3.40.50.620">
    <property type="entry name" value="HUPs"/>
    <property type="match status" value="1"/>
</dbReference>
<dbReference type="SUPFAM" id="SSF52402">
    <property type="entry name" value="Adenine nucleotide alpha hydrolases-like"/>
    <property type="match status" value="1"/>
</dbReference>
<dbReference type="AlphaFoldDB" id="A0A1G5GMP3"/>
<organism evidence="5 6">
    <name type="scientific">Desulfoluna spongiiphila</name>
    <dbReference type="NCBI Taxonomy" id="419481"/>
    <lineage>
        <taxon>Bacteria</taxon>
        <taxon>Pseudomonadati</taxon>
        <taxon>Thermodesulfobacteriota</taxon>
        <taxon>Desulfobacteria</taxon>
        <taxon>Desulfobacterales</taxon>
        <taxon>Desulfolunaceae</taxon>
        <taxon>Desulfoluna</taxon>
    </lineage>
</organism>
<dbReference type="InterPro" id="IPR029035">
    <property type="entry name" value="DHS-like_NAD/FAD-binding_dom"/>
</dbReference>
<dbReference type="InterPro" id="IPR001308">
    <property type="entry name" value="ETF_a/FixB"/>
</dbReference>
<evidence type="ECO:0000313" key="6">
    <source>
        <dbReference type="Proteomes" id="UP000198870"/>
    </source>
</evidence>
<dbReference type="Proteomes" id="UP000198870">
    <property type="component" value="Unassembled WGS sequence"/>
</dbReference>
<evidence type="ECO:0000256" key="2">
    <source>
        <dbReference type="ARBA" id="ARBA00022982"/>
    </source>
</evidence>
<dbReference type="GO" id="GO:0050660">
    <property type="term" value="F:flavin adenine dinucleotide binding"/>
    <property type="evidence" value="ECO:0007669"/>
    <property type="project" value="InterPro"/>
</dbReference>
<comment type="similarity">
    <text evidence="1">Belongs to the ETF alpha-subunit/FixB family.</text>
</comment>
<dbReference type="InterPro" id="IPR014729">
    <property type="entry name" value="Rossmann-like_a/b/a_fold"/>
</dbReference>
<evidence type="ECO:0000313" key="5">
    <source>
        <dbReference type="EMBL" id="SCY52637.1"/>
    </source>
</evidence>